<dbReference type="InterPro" id="IPR025580">
    <property type="entry name" value="Gp46"/>
</dbReference>
<sequence>MSEENQNQSVDEQQEVEATESEAKQGRLFTRDDVAKMLKAERTKWEDGQAKALEEARTEGERLARLSKDQRAKEEQEKREQAIQERENAIALKELRLETRDLLATEGLPSEFLDIVLAPTAEEVTSNIEALRKVFDEEVEKKVNARLVQKTARTGNSSSGMSKSEIMAIKDDDERQRLIAENRSLFTQK</sequence>
<feature type="compositionally biased region" description="Basic and acidic residues" evidence="1">
    <location>
        <begin position="21"/>
        <end position="32"/>
    </location>
</feature>
<organism evidence="2 3">
    <name type="scientific">Streptococcus danieliae</name>
    <dbReference type="NCBI Taxonomy" id="747656"/>
    <lineage>
        <taxon>Bacteria</taxon>
        <taxon>Bacillati</taxon>
        <taxon>Bacillota</taxon>
        <taxon>Bacilli</taxon>
        <taxon>Lactobacillales</taxon>
        <taxon>Streptococcaceae</taxon>
        <taxon>Streptococcus</taxon>
    </lineage>
</organism>
<protein>
    <submittedName>
        <fullName evidence="2">DUF4355 domain-containing protein</fullName>
    </submittedName>
</protein>
<evidence type="ECO:0000256" key="1">
    <source>
        <dbReference type="SAM" id="MobiDB-lite"/>
    </source>
</evidence>
<feature type="region of interest" description="Disordered" evidence="1">
    <location>
        <begin position="48"/>
        <end position="82"/>
    </location>
</feature>
<feature type="compositionally biased region" description="Polar residues" evidence="1">
    <location>
        <begin position="151"/>
        <end position="162"/>
    </location>
</feature>
<evidence type="ECO:0000313" key="2">
    <source>
        <dbReference type="EMBL" id="NYS96849.1"/>
    </source>
</evidence>
<gene>
    <name evidence="2" type="ORF">HZY94_06625</name>
</gene>
<dbReference type="AlphaFoldDB" id="A0A7Z0M6M6"/>
<dbReference type="Pfam" id="PF14265">
    <property type="entry name" value="DUF4355"/>
    <property type="match status" value="1"/>
</dbReference>
<dbReference type="RefSeq" id="WP_179925535.1">
    <property type="nucleotide sequence ID" value="NZ_JACBXX010000138.1"/>
</dbReference>
<dbReference type="EMBL" id="JACBXX010000138">
    <property type="protein sequence ID" value="NYS96849.1"/>
    <property type="molecule type" value="Genomic_DNA"/>
</dbReference>
<dbReference type="Proteomes" id="UP000589521">
    <property type="component" value="Unassembled WGS sequence"/>
</dbReference>
<evidence type="ECO:0000313" key="3">
    <source>
        <dbReference type="Proteomes" id="UP000589521"/>
    </source>
</evidence>
<comment type="caution">
    <text evidence="2">The sequence shown here is derived from an EMBL/GenBank/DDBJ whole genome shotgun (WGS) entry which is preliminary data.</text>
</comment>
<proteinExistence type="predicted"/>
<name>A0A7Z0M6M6_9STRE</name>
<feature type="region of interest" description="Disordered" evidence="1">
    <location>
        <begin position="1"/>
        <end position="32"/>
    </location>
</feature>
<feature type="compositionally biased region" description="Polar residues" evidence="1">
    <location>
        <begin position="1"/>
        <end position="11"/>
    </location>
</feature>
<reference evidence="2 3" key="1">
    <citation type="submission" date="2020-07" db="EMBL/GenBank/DDBJ databases">
        <title>MOT database genomes.</title>
        <authorList>
            <person name="Joseph S."/>
            <person name="Aduse-Opoku J."/>
            <person name="Hashim A."/>
            <person name="Wade W."/>
            <person name="Curtis M."/>
        </authorList>
    </citation>
    <scope>NUCLEOTIDE SEQUENCE [LARGE SCALE GENOMIC DNA]</scope>
    <source>
        <strain evidence="2 3">STR</strain>
    </source>
</reference>
<feature type="region of interest" description="Disordered" evidence="1">
    <location>
        <begin position="150"/>
        <end position="173"/>
    </location>
</feature>
<accession>A0A7Z0M6M6</accession>